<gene>
    <name evidence="12" type="ORF">CRG98_009635</name>
</gene>
<keyword evidence="8" id="KW-0804">Transcription</keyword>
<feature type="domain" description="ZF-HD dimerization-type" evidence="11">
    <location>
        <begin position="46"/>
        <end position="95"/>
    </location>
</feature>
<dbReference type="InterPro" id="IPR009057">
    <property type="entry name" value="Homeodomain-like_sf"/>
</dbReference>
<dbReference type="PANTHER" id="PTHR31948">
    <property type="entry name" value="ZINC-FINGER HOMEODOMAIN PROTEIN 2"/>
    <property type="match status" value="1"/>
</dbReference>
<comment type="caution">
    <text evidence="12">The sequence shown here is derived from an EMBL/GenBank/DDBJ whole genome shotgun (WGS) entry which is preliminary data.</text>
</comment>
<keyword evidence="13" id="KW-1185">Reference proteome</keyword>
<accession>A0A2I0KNH6</accession>
<evidence type="ECO:0000256" key="4">
    <source>
        <dbReference type="ARBA" id="ARBA00022833"/>
    </source>
</evidence>
<dbReference type="GO" id="GO:0005634">
    <property type="term" value="C:nucleus"/>
    <property type="evidence" value="ECO:0007669"/>
    <property type="project" value="UniProtKB-SubCell"/>
</dbReference>
<evidence type="ECO:0000256" key="10">
    <source>
        <dbReference type="SAM" id="MobiDB-lite"/>
    </source>
</evidence>
<keyword evidence="4" id="KW-0862">Zinc</keyword>
<evidence type="ECO:0000256" key="3">
    <source>
        <dbReference type="ARBA" id="ARBA00022771"/>
    </source>
</evidence>
<evidence type="ECO:0000256" key="7">
    <source>
        <dbReference type="ARBA" id="ARBA00023155"/>
    </source>
</evidence>
<keyword evidence="9" id="KW-0539">Nucleus</keyword>
<dbReference type="GO" id="GO:0000976">
    <property type="term" value="F:transcription cis-regulatory region binding"/>
    <property type="evidence" value="ECO:0007669"/>
    <property type="project" value="TreeGrafter"/>
</dbReference>
<organism evidence="12 13">
    <name type="scientific">Punica granatum</name>
    <name type="common">Pomegranate</name>
    <dbReference type="NCBI Taxonomy" id="22663"/>
    <lineage>
        <taxon>Eukaryota</taxon>
        <taxon>Viridiplantae</taxon>
        <taxon>Streptophyta</taxon>
        <taxon>Embryophyta</taxon>
        <taxon>Tracheophyta</taxon>
        <taxon>Spermatophyta</taxon>
        <taxon>Magnoliopsida</taxon>
        <taxon>eudicotyledons</taxon>
        <taxon>Gunneridae</taxon>
        <taxon>Pentapetalae</taxon>
        <taxon>rosids</taxon>
        <taxon>malvids</taxon>
        <taxon>Myrtales</taxon>
        <taxon>Lythraceae</taxon>
        <taxon>Punica</taxon>
    </lineage>
</organism>
<dbReference type="InterPro" id="IPR006455">
    <property type="entry name" value="Homeodomain_ZF_HD"/>
</dbReference>
<dbReference type="GO" id="GO:0003700">
    <property type="term" value="F:DNA-binding transcription factor activity"/>
    <property type="evidence" value="ECO:0007669"/>
    <property type="project" value="TreeGrafter"/>
</dbReference>
<evidence type="ECO:0000256" key="5">
    <source>
        <dbReference type="ARBA" id="ARBA00023015"/>
    </source>
</evidence>
<dbReference type="PROSITE" id="PS51523">
    <property type="entry name" value="ZF_HD_DIMER"/>
    <property type="match status" value="1"/>
</dbReference>
<feature type="region of interest" description="Disordered" evidence="10">
    <location>
        <begin position="166"/>
        <end position="203"/>
    </location>
</feature>
<dbReference type="Pfam" id="PF04770">
    <property type="entry name" value="ZF-HD_dimer"/>
    <property type="match status" value="1"/>
</dbReference>
<dbReference type="PANTHER" id="PTHR31948:SF119">
    <property type="entry name" value="ZINC-FINGER HOMEODOMAIN PROTEIN 6-LIKE"/>
    <property type="match status" value="1"/>
</dbReference>
<evidence type="ECO:0000256" key="8">
    <source>
        <dbReference type="ARBA" id="ARBA00023163"/>
    </source>
</evidence>
<evidence type="ECO:0000256" key="1">
    <source>
        <dbReference type="ARBA" id="ARBA00004123"/>
    </source>
</evidence>
<name>A0A2I0KNH6_PUNGR</name>
<dbReference type="Gene3D" id="1.10.10.60">
    <property type="entry name" value="Homeodomain-like"/>
    <property type="match status" value="1"/>
</dbReference>
<dbReference type="SUPFAM" id="SSF46689">
    <property type="entry name" value="Homeodomain-like"/>
    <property type="match status" value="1"/>
</dbReference>
<evidence type="ECO:0000313" key="13">
    <source>
        <dbReference type="Proteomes" id="UP000233551"/>
    </source>
</evidence>
<proteinExistence type="predicted"/>
<evidence type="ECO:0000256" key="2">
    <source>
        <dbReference type="ARBA" id="ARBA00022723"/>
    </source>
</evidence>
<feature type="region of interest" description="Disordered" evidence="10">
    <location>
        <begin position="16"/>
        <end position="40"/>
    </location>
</feature>
<evidence type="ECO:0000256" key="6">
    <source>
        <dbReference type="ARBA" id="ARBA00023125"/>
    </source>
</evidence>
<keyword evidence="6" id="KW-0238">DNA-binding</keyword>
<reference evidence="12 13" key="1">
    <citation type="submission" date="2017-11" db="EMBL/GenBank/DDBJ databases">
        <title>De-novo sequencing of pomegranate (Punica granatum L.) genome.</title>
        <authorList>
            <person name="Akparov Z."/>
            <person name="Amiraslanov A."/>
            <person name="Hajiyeva S."/>
            <person name="Abbasov M."/>
            <person name="Kaur K."/>
            <person name="Hamwieh A."/>
            <person name="Solovyev V."/>
            <person name="Salamov A."/>
            <person name="Braich B."/>
            <person name="Kosarev P."/>
            <person name="Mahmoud A."/>
            <person name="Hajiyev E."/>
            <person name="Babayeva S."/>
            <person name="Izzatullayeva V."/>
            <person name="Mammadov A."/>
            <person name="Mammadov A."/>
            <person name="Sharifova S."/>
            <person name="Ojaghi J."/>
            <person name="Eynullazada K."/>
            <person name="Bayramov B."/>
            <person name="Abdulazimova A."/>
            <person name="Shahmuradov I."/>
        </authorList>
    </citation>
    <scope>NUCLEOTIDE SEQUENCE [LARGE SCALE GENOMIC DNA]</scope>
    <source>
        <strain evidence="13">cv. AG2017</strain>
        <tissue evidence="12">Leaf</tissue>
    </source>
</reference>
<dbReference type="AlphaFoldDB" id="A0A2I0KNH6"/>
<dbReference type="EMBL" id="PGOL01000477">
    <property type="protein sequence ID" value="PKI70032.1"/>
    <property type="molecule type" value="Genomic_DNA"/>
</dbReference>
<dbReference type="STRING" id="22663.A0A2I0KNH6"/>
<dbReference type="NCBIfam" id="TIGR01565">
    <property type="entry name" value="homeo_ZF_HD"/>
    <property type="match status" value="1"/>
</dbReference>
<dbReference type="InterPro" id="IPR006456">
    <property type="entry name" value="ZF_HD_homeobox_Cys/His_dimer"/>
</dbReference>
<keyword evidence="2" id="KW-0479">Metal-binding</keyword>
<evidence type="ECO:0000259" key="11">
    <source>
        <dbReference type="PROSITE" id="PS51523"/>
    </source>
</evidence>
<dbReference type="Proteomes" id="UP000233551">
    <property type="component" value="Unassembled WGS sequence"/>
</dbReference>
<comment type="subcellular location">
    <subcellularLocation>
        <location evidence="1">Nucleus</location>
    </subcellularLocation>
</comment>
<dbReference type="GO" id="GO:0008270">
    <property type="term" value="F:zinc ion binding"/>
    <property type="evidence" value="ECO:0007669"/>
    <property type="project" value="UniProtKB-KW"/>
</dbReference>
<dbReference type="NCBIfam" id="TIGR01566">
    <property type="entry name" value="ZF_HD_prot_N"/>
    <property type="match status" value="1"/>
</dbReference>
<dbReference type="GO" id="GO:0050793">
    <property type="term" value="P:regulation of developmental process"/>
    <property type="evidence" value="ECO:0007669"/>
    <property type="project" value="TreeGrafter"/>
</dbReference>
<keyword evidence="5" id="KW-0805">Transcription regulation</keyword>
<keyword evidence="3" id="KW-0863">Zinc-finger</keyword>
<evidence type="ECO:0000313" key="12">
    <source>
        <dbReference type="EMBL" id="PKI70032.1"/>
    </source>
</evidence>
<protein>
    <recommendedName>
        <fullName evidence="11">ZF-HD dimerization-type domain-containing protein</fullName>
    </recommendedName>
</protein>
<keyword evidence="7" id="KW-0371">Homeobox</keyword>
<evidence type="ECO:0000256" key="9">
    <source>
        <dbReference type="ARBA" id="ARBA00023242"/>
    </source>
</evidence>
<sequence>MGSIPNPFSLVYNNLTPEPSSSEVNRGARCTKLPDDPSPSASLSRYMECLRNHGAAIGAHILDGCGEFMPGGEEGTPESFKCAACECHRNFHRKLQSEVETGSWDFPSSLYMTNYQKYSSFNLGKNAGFAPRPLIMPSIVHHHQHPKRFPAAPLMVAFGSRAIPDAAGSSSEDDLNTDRDHTPIPSDGTGHILEGHHQQSGVKNKRFRTKFTREQKDKMADFAEKLGWKIGKQDEHELARFCAEAGVKMQVFKPGRSFVDLSPLWTVVDDVHPPYTLVAHVTPPLLLIGW</sequence>